<evidence type="ECO:0000256" key="9">
    <source>
        <dbReference type="ARBA" id="ARBA00023014"/>
    </source>
</evidence>
<dbReference type="Gene3D" id="3.40.50.720">
    <property type="entry name" value="NAD(P)-binding Rossmann-like Domain"/>
    <property type="match status" value="1"/>
</dbReference>
<protein>
    <submittedName>
        <fullName evidence="12">NADPH-dependent 2,4-dienoyl-CoA reductase</fullName>
        <ecNumber evidence="12">1.3.1.34</ecNumber>
    </submittedName>
</protein>
<gene>
    <name evidence="12" type="primary">fadH</name>
    <name evidence="12" type="ORF">C1H70_11175</name>
</gene>
<feature type="domain" description="FAD/NAD(P)-binding" evidence="11">
    <location>
        <begin position="415"/>
        <end position="680"/>
    </location>
</feature>
<dbReference type="FunFam" id="3.20.20.70:FF:000082">
    <property type="entry name" value="NADPH-dependent 2,4-dienoyl-CoA reductase"/>
    <property type="match status" value="1"/>
</dbReference>
<dbReference type="GO" id="GO:0010181">
    <property type="term" value="F:FMN binding"/>
    <property type="evidence" value="ECO:0007669"/>
    <property type="project" value="InterPro"/>
</dbReference>
<evidence type="ECO:0000256" key="8">
    <source>
        <dbReference type="ARBA" id="ARBA00023004"/>
    </source>
</evidence>
<organism evidence="12 13">
    <name type="scientific">Halomonas urumqiensis</name>
    <dbReference type="NCBI Taxonomy" id="1684789"/>
    <lineage>
        <taxon>Bacteria</taxon>
        <taxon>Pseudomonadati</taxon>
        <taxon>Pseudomonadota</taxon>
        <taxon>Gammaproteobacteria</taxon>
        <taxon>Oceanospirillales</taxon>
        <taxon>Halomonadaceae</taxon>
        <taxon>Halomonas</taxon>
    </lineage>
</organism>
<accession>A0A2N7UGX5</accession>
<dbReference type="InterPro" id="IPR013785">
    <property type="entry name" value="Aldolase_TIM"/>
</dbReference>
<dbReference type="PANTHER" id="PTHR42917:SF2">
    <property type="entry name" value="2,4-DIENOYL-COA REDUCTASE [(2E)-ENOYL-COA-PRODUCING]"/>
    <property type="match status" value="1"/>
</dbReference>
<evidence type="ECO:0000256" key="6">
    <source>
        <dbReference type="ARBA" id="ARBA00022723"/>
    </source>
</evidence>
<evidence type="ECO:0000313" key="12">
    <source>
        <dbReference type="EMBL" id="PMR79661.1"/>
    </source>
</evidence>
<dbReference type="Proteomes" id="UP000235547">
    <property type="component" value="Unassembled WGS sequence"/>
</dbReference>
<dbReference type="PANTHER" id="PTHR42917">
    <property type="entry name" value="2,4-DIENOYL-COA REDUCTASE"/>
    <property type="match status" value="1"/>
</dbReference>
<dbReference type="EMBL" id="PNRG01000025">
    <property type="protein sequence ID" value="PMR79661.1"/>
    <property type="molecule type" value="Genomic_DNA"/>
</dbReference>
<keyword evidence="9" id="KW-0411">Iron-sulfur</keyword>
<evidence type="ECO:0000259" key="10">
    <source>
        <dbReference type="Pfam" id="PF00724"/>
    </source>
</evidence>
<comment type="similarity">
    <text evidence="3">In the N-terminal section; belongs to the NADH:flavin oxidoreductase/NADH oxidase family.</text>
</comment>
<evidence type="ECO:0000256" key="7">
    <source>
        <dbReference type="ARBA" id="ARBA00023002"/>
    </source>
</evidence>
<dbReference type="Pfam" id="PF00724">
    <property type="entry name" value="Oxidored_FMN"/>
    <property type="match status" value="1"/>
</dbReference>
<evidence type="ECO:0000256" key="3">
    <source>
        <dbReference type="ARBA" id="ARBA00011048"/>
    </source>
</evidence>
<dbReference type="Gene3D" id="3.20.20.70">
    <property type="entry name" value="Aldolase class I"/>
    <property type="match status" value="1"/>
</dbReference>
<reference evidence="12 13" key="1">
    <citation type="submission" date="2018-01" db="EMBL/GenBank/DDBJ databases">
        <title>Halomonas endophytica sp. nov., isolated from storage liquid in the stems of Populus euphratica.</title>
        <authorList>
            <person name="Chen C."/>
        </authorList>
    </citation>
    <scope>NUCLEOTIDE SEQUENCE [LARGE SCALE GENOMIC DNA]</scope>
    <source>
        <strain evidence="12 13">BZ-SZ-XJ27</strain>
    </source>
</reference>
<keyword evidence="6" id="KW-0479">Metal-binding</keyword>
<dbReference type="InterPro" id="IPR036188">
    <property type="entry name" value="FAD/NAD-bd_sf"/>
</dbReference>
<sequence>MDIGVFVCGNLCVSRQAVIQLFEFRPGAEIPDSREELAVTPYPHLFRPLEVGQLTLPNRILMGSMHTNLEELPGGFERLAAFYAERAREGVGLIVTGGIAPNAEGALFQGATTLERAEQVADHLGVVEAVHREGGRICLQILHAGRYAYTPELVAPSAIQAPINPFKPRQLDAEAIEKQIDDYVRCATLAKEAGYDGIELMGSEGYLINQFVCRRTNHREDRWGGSFDNRIRFPVEIMRRVRAAVGDDFLVIFRLSMIDLVEDGSTHDEVVALGRAIESAGADMINTGIGWHEARVPTIVTSVPRAAFTEVTRQVREALSIPLITTNRINMPEVAEQVLAEGHADMVSMARPFLADPAWVTKAAEGRGDEINTCIACNQACLDHTFQGKVTSCLVNPRAGHETELVIAPSDSPRDIAVVGGGPAGMAAALTAASRGHRVTLFERDHQLGGQFNYARKIPGKEEFDETLRYYRVMLQKHAVTLRLGVEATPHQLRGFDAVVLATGVRPRRLDMPGIEHPKVVSYTTAITHPERVGRRVAIIGAGGIGFDVAELLTHVGHPAQVIEAWCDEWGVDLAVNEAGGLKAPSRPETPREVYLLQRKSSKPGKGLGKSTGWVHRASLKHRGVEALAGCEYLGIDADGLHLRVAGEPRLLEVDTVVVCAGQEAVQELLAPLQSEGLEVHVIGGAFEPAELDAKRAIDQGTRVAASL</sequence>
<comment type="cofactor">
    <cofactor evidence="2">
        <name>[4Fe-4S] cluster</name>
        <dbReference type="ChEBI" id="CHEBI:49883"/>
    </cofactor>
</comment>
<dbReference type="EC" id="1.3.1.34" evidence="12"/>
<comment type="caution">
    <text evidence="12">The sequence shown here is derived from an EMBL/GenBank/DDBJ whole genome shotgun (WGS) entry which is preliminary data.</text>
</comment>
<dbReference type="PRINTS" id="PR00411">
    <property type="entry name" value="PNDRDTASEI"/>
</dbReference>
<dbReference type="SUPFAM" id="SSF51905">
    <property type="entry name" value="FAD/NAD(P)-binding domain"/>
    <property type="match status" value="1"/>
</dbReference>
<keyword evidence="7 12" id="KW-0560">Oxidoreductase</keyword>
<dbReference type="Pfam" id="PF07992">
    <property type="entry name" value="Pyr_redox_2"/>
    <property type="match status" value="1"/>
</dbReference>
<evidence type="ECO:0000259" key="11">
    <source>
        <dbReference type="Pfam" id="PF07992"/>
    </source>
</evidence>
<dbReference type="InterPro" id="IPR001155">
    <property type="entry name" value="OxRdtase_FMN_N"/>
</dbReference>
<evidence type="ECO:0000313" key="13">
    <source>
        <dbReference type="Proteomes" id="UP000235547"/>
    </source>
</evidence>
<dbReference type="CDD" id="cd02930">
    <property type="entry name" value="DCR_FMN"/>
    <property type="match status" value="1"/>
</dbReference>
<dbReference type="PRINTS" id="PR00368">
    <property type="entry name" value="FADPNR"/>
</dbReference>
<dbReference type="OrthoDB" id="8523426at2"/>
<name>A0A2N7UGX5_9GAMM</name>
<evidence type="ECO:0000256" key="2">
    <source>
        <dbReference type="ARBA" id="ARBA00001966"/>
    </source>
</evidence>
<evidence type="ECO:0000256" key="5">
    <source>
        <dbReference type="ARBA" id="ARBA00022643"/>
    </source>
</evidence>
<keyword evidence="4" id="KW-0285">Flavoprotein</keyword>
<keyword evidence="8" id="KW-0408">Iron</keyword>
<dbReference type="InterPro" id="IPR023753">
    <property type="entry name" value="FAD/NAD-binding_dom"/>
</dbReference>
<dbReference type="GO" id="GO:0008670">
    <property type="term" value="F:2,4-dienoyl-CoA reductase (NADPH) activity"/>
    <property type="evidence" value="ECO:0007669"/>
    <property type="project" value="UniProtKB-EC"/>
</dbReference>
<keyword evidence="5" id="KW-0288">FMN</keyword>
<dbReference type="GO" id="GO:0046872">
    <property type="term" value="F:metal ion binding"/>
    <property type="evidence" value="ECO:0007669"/>
    <property type="project" value="UniProtKB-KW"/>
</dbReference>
<keyword evidence="13" id="KW-1185">Reference proteome</keyword>
<dbReference type="SUPFAM" id="SSF51395">
    <property type="entry name" value="FMN-linked oxidoreductases"/>
    <property type="match status" value="1"/>
</dbReference>
<dbReference type="GO" id="GO:0051536">
    <property type="term" value="F:iron-sulfur cluster binding"/>
    <property type="evidence" value="ECO:0007669"/>
    <property type="project" value="UniProtKB-KW"/>
</dbReference>
<evidence type="ECO:0000256" key="1">
    <source>
        <dbReference type="ARBA" id="ARBA00001917"/>
    </source>
</evidence>
<dbReference type="GO" id="GO:0033543">
    <property type="term" value="P:fatty acid beta-oxidation, unsaturated, even number, reductase/isomerase pathway"/>
    <property type="evidence" value="ECO:0007669"/>
    <property type="project" value="TreeGrafter"/>
</dbReference>
<dbReference type="SUPFAM" id="SSF51971">
    <property type="entry name" value="Nucleotide-binding domain"/>
    <property type="match status" value="1"/>
</dbReference>
<dbReference type="AlphaFoldDB" id="A0A2N7UGX5"/>
<dbReference type="InterPro" id="IPR051793">
    <property type="entry name" value="NADH:flavin_oxidoreductase"/>
</dbReference>
<evidence type="ECO:0000256" key="4">
    <source>
        <dbReference type="ARBA" id="ARBA00022630"/>
    </source>
</evidence>
<proteinExistence type="inferred from homology"/>
<feature type="domain" description="NADH:flavin oxidoreductase/NADH oxidase N-terminal" evidence="10">
    <location>
        <begin position="45"/>
        <end position="369"/>
    </location>
</feature>
<dbReference type="Gene3D" id="3.50.50.60">
    <property type="entry name" value="FAD/NAD(P)-binding domain"/>
    <property type="match status" value="1"/>
</dbReference>
<comment type="cofactor">
    <cofactor evidence="1">
        <name>FMN</name>
        <dbReference type="ChEBI" id="CHEBI:58210"/>
    </cofactor>
</comment>